<dbReference type="STRING" id="8022.A0A060Z9W9"/>
<reference evidence="2" key="2">
    <citation type="submission" date="2014-03" db="EMBL/GenBank/DDBJ databases">
        <authorList>
            <person name="Genoscope - CEA"/>
        </authorList>
    </citation>
    <scope>NUCLEOTIDE SEQUENCE</scope>
</reference>
<feature type="compositionally biased region" description="Acidic residues" evidence="1">
    <location>
        <begin position="134"/>
        <end position="144"/>
    </location>
</feature>
<dbReference type="PaxDb" id="8022-A0A060Z9W9"/>
<evidence type="ECO:0000313" key="2">
    <source>
        <dbReference type="EMBL" id="CDR00821.1"/>
    </source>
</evidence>
<feature type="region of interest" description="Disordered" evidence="1">
    <location>
        <begin position="204"/>
        <end position="267"/>
    </location>
</feature>
<dbReference type="EMBL" id="FR961578">
    <property type="protein sequence ID" value="CDR00821.1"/>
    <property type="molecule type" value="Genomic_DNA"/>
</dbReference>
<name>A0A060Z9W9_ONCMY</name>
<dbReference type="AlphaFoldDB" id="A0A060Z9W9"/>
<protein>
    <submittedName>
        <fullName evidence="2">Uncharacterized protein</fullName>
    </submittedName>
</protein>
<evidence type="ECO:0000313" key="3">
    <source>
        <dbReference type="Proteomes" id="UP000193380"/>
    </source>
</evidence>
<feature type="non-terminal residue" evidence="2">
    <location>
        <position position="267"/>
    </location>
</feature>
<sequence length="267" mass="30159">MVMLRSSGVGAEPATRKRNRVDLDTSSEFLSLESASQTKSSRLKRGLDDSSSNTENTRNGHSMVKEEDSPPRRGSLRTRGQTVKHEVSLAKINGQTKSPEKEEETGEHSTRKSPRLQGDGKASASSRDKQSEADATDEVEEEETSTLKTQFVLRPREEDSSVRRSSRITRYKRNSRNQSVLYNRLITNTAEAVLQKMDDMQKMRRRLRSRDTTEEDLVIYAGAKRKRTSERTEEGSEDPQENKNGVTSSEEENDEEEGGKNNQADDE</sequence>
<dbReference type="Proteomes" id="UP000193380">
    <property type="component" value="Unassembled WGS sequence"/>
</dbReference>
<gene>
    <name evidence="2" type="ORF">GSONMT00037795001</name>
</gene>
<organism evidence="2 3">
    <name type="scientific">Oncorhynchus mykiss</name>
    <name type="common">Rainbow trout</name>
    <name type="synonym">Salmo gairdneri</name>
    <dbReference type="NCBI Taxonomy" id="8022"/>
    <lineage>
        <taxon>Eukaryota</taxon>
        <taxon>Metazoa</taxon>
        <taxon>Chordata</taxon>
        <taxon>Craniata</taxon>
        <taxon>Vertebrata</taxon>
        <taxon>Euteleostomi</taxon>
        <taxon>Actinopterygii</taxon>
        <taxon>Neopterygii</taxon>
        <taxon>Teleostei</taxon>
        <taxon>Protacanthopterygii</taxon>
        <taxon>Salmoniformes</taxon>
        <taxon>Salmonidae</taxon>
        <taxon>Salmoninae</taxon>
        <taxon>Oncorhynchus</taxon>
    </lineage>
</organism>
<feature type="region of interest" description="Disordered" evidence="1">
    <location>
        <begin position="1"/>
        <end position="176"/>
    </location>
</feature>
<feature type="compositionally biased region" description="Polar residues" evidence="1">
    <location>
        <begin position="24"/>
        <end position="40"/>
    </location>
</feature>
<feature type="compositionally biased region" description="Polar residues" evidence="1">
    <location>
        <begin position="49"/>
        <end position="60"/>
    </location>
</feature>
<feature type="compositionally biased region" description="Basic residues" evidence="1">
    <location>
        <begin position="164"/>
        <end position="175"/>
    </location>
</feature>
<reference evidence="2" key="1">
    <citation type="journal article" date="2014" name="Nat. Commun.">
        <title>The rainbow trout genome provides novel insights into evolution after whole-genome duplication in vertebrates.</title>
        <authorList>
            <person name="Berthelot C."/>
            <person name="Brunet F."/>
            <person name="Chalopin D."/>
            <person name="Juanchich A."/>
            <person name="Bernard M."/>
            <person name="Noel B."/>
            <person name="Bento P."/>
            <person name="Da Silva C."/>
            <person name="Labadie K."/>
            <person name="Alberti A."/>
            <person name="Aury J.M."/>
            <person name="Louis A."/>
            <person name="Dehais P."/>
            <person name="Bardou P."/>
            <person name="Montfort J."/>
            <person name="Klopp C."/>
            <person name="Cabau C."/>
            <person name="Gaspin C."/>
            <person name="Thorgaard G.H."/>
            <person name="Boussaha M."/>
            <person name="Quillet E."/>
            <person name="Guyomard R."/>
            <person name="Galiana D."/>
            <person name="Bobe J."/>
            <person name="Volff J.N."/>
            <person name="Genet C."/>
            <person name="Wincker P."/>
            <person name="Jaillon O."/>
            <person name="Roest Crollius H."/>
            <person name="Guiguen Y."/>
        </authorList>
    </citation>
    <scope>NUCLEOTIDE SEQUENCE [LARGE SCALE GENOMIC DNA]</scope>
</reference>
<proteinExistence type="predicted"/>
<evidence type="ECO:0000256" key="1">
    <source>
        <dbReference type="SAM" id="MobiDB-lite"/>
    </source>
</evidence>
<accession>A0A060Z9W9</accession>